<dbReference type="PANTHER" id="PTHR44757">
    <property type="entry name" value="DIGUANYLATE CYCLASE DGCP"/>
    <property type="match status" value="1"/>
</dbReference>
<keyword evidence="1" id="KW-1133">Transmembrane helix</keyword>
<keyword evidence="1" id="KW-0472">Membrane</keyword>
<dbReference type="Pfam" id="PF00990">
    <property type="entry name" value="GGDEF"/>
    <property type="match status" value="1"/>
</dbReference>
<dbReference type="HOGENOM" id="CLU_000445_129_3_11"/>
<feature type="transmembrane region" description="Helical" evidence="1">
    <location>
        <begin position="185"/>
        <end position="208"/>
    </location>
</feature>
<sequence>MGDGAAVSARAGSGARRFAVATVVYSLVLMLCAVILPVDQALALLRVSLSVGLLGGGGLCLWAASRQRGVERLWRALMGAMLLGGALIGTLVLLGNLGTERAIPTPKNGVLLVAPILPWLCGLAGLMLYPADPYDIGLRGRDALPGRRWHLVAALDSVIVTGALALIAWILVLDRALGAGPRSSAIYYFISTGIGQTLVVAVILLAAFRRPRRPLGLLLLGGGELAFALSTLASLYSAIHGLGDSRPVLNLGMAVGPLLIAGATLLPPAPAPPAATAVGPLSETADTGARRRWWHAALPYVPLPVAAAVTLTHLPRQPGMPREVWALLALFLLALIRQMITMADNTNLVTRVEEDRLALRRQAFHDPLTGLANRALFADRLAQALARRDRAPNRLALLYCDLDDFKHINDALGHAAGDELLRVTAARLLGAVRGSDTVARLGGDEFAILLEPLADDPEQISRRVGDAIRAPITVADSECTVRASLGLVVVEPDSGPISPEALLHRADVAMYTAKTNAAGTLTIYGPELLGPRSPSALRAALGAALRGDRAGGTLDVDYRPIVDLASRVTVAHEARLTWMHPDLGPVQPSRLVVVARSAGLVPALDSQLLRAACGHASVLRGQAGGPVPVHVVISAERFADEATTREVLEALDVTGTSPGDLVLGVEATSQAPDLAAAARELDHLRALGMSVSLAHLGRYDTSLAALRVLPADIVVLDPSFTEVVVGSRHEPRTAILLNALLTAVRQLGLTVVAAGVDDEAAAARVRELGCALASGRLFGGVRTGRSCRPAVRG</sequence>
<dbReference type="SUPFAM" id="SSF141868">
    <property type="entry name" value="EAL domain-like"/>
    <property type="match status" value="1"/>
</dbReference>
<dbReference type="CDD" id="cd01949">
    <property type="entry name" value="GGDEF"/>
    <property type="match status" value="1"/>
</dbReference>
<feature type="transmembrane region" description="Helical" evidence="1">
    <location>
        <begin position="18"/>
        <end position="38"/>
    </location>
</feature>
<dbReference type="InterPro" id="IPR035919">
    <property type="entry name" value="EAL_sf"/>
</dbReference>
<name>E3J4B4_PSEI1</name>
<dbReference type="PROSITE" id="PS50883">
    <property type="entry name" value="EAL"/>
    <property type="match status" value="1"/>
</dbReference>
<dbReference type="CDD" id="cd01948">
    <property type="entry name" value="EAL"/>
    <property type="match status" value="1"/>
</dbReference>
<dbReference type="SUPFAM" id="SSF55073">
    <property type="entry name" value="Nucleotide cyclase"/>
    <property type="match status" value="1"/>
</dbReference>
<accession>E3J4B4</accession>
<keyword evidence="5" id="KW-1185">Reference proteome</keyword>
<evidence type="ECO:0000259" key="3">
    <source>
        <dbReference type="PROSITE" id="PS50887"/>
    </source>
</evidence>
<feature type="transmembrane region" description="Helical" evidence="1">
    <location>
        <begin position="149"/>
        <end position="173"/>
    </location>
</feature>
<feature type="transmembrane region" description="Helical" evidence="1">
    <location>
        <begin position="44"/>
        <end position="64"/>
    </location>
</feature>
<keyword evidence="1" id="KW-0812">Transmembrane</keyword>
<dbReference type="eggNOG" id="COG5001">
    <property type="taxonomic scope" value="Bacteria"/>
</dbReference>
<dbReference type="STRING" id="298654.FraEuI1c_5044"/>
<dbReference type="SMART" id="SM00052">
    <property type="entry name" value="EAL"/>
    <property type="match status" value="1"/>
</dbReference>
<dbReference type="KEGG" id="fri:FraEuI1c_5044"/>
<dbReference type="NCBIfam" id="TIGR00254">
    <property type="entry name" value="GGDEF"/>
    <property type="match status" value="1"/>
</dbReference>
<protein>
    <submittedName>
        <fullName evidence="4">Diguanylate cyclase/phosphodiesterase</fullName>
    </submittedName>
</protein>
<evidence type="ECO:0000256" key="1">
    <source>
        <dbReference type="SAM" id="Phobius"/>
    </source>
</evidence>
<dbReference type="SMART" id="SM00267">
    <property type="entry name" value="GGDEF"/>
    <property type="match status" value="1"/>
</dbReference>
<dbReference type="Pfam" id="PF00563">
    <property type="entry name" value="EAL"/>
    <property type="match status" value="1"/>
</dbReference>
<dbReference type="Proteomes" id="UP000002484">
    <property type="component" value="Chromosome"/>
</dbReference>
<evidence type="ECO:0000313" key="4">
    <source>
        <dbReference type="EMBL" id="ADP83033.1"/>
    </source>
</evidence>
<feature type="domain" description="GGDEF" evidence="3">
    <location>
        <begin position="393"/>
        <end position="526"/>
    </location>
</feature>
<dbReference type="Gene3D" id="3.30.70.270">
    <property type="match status" value="1"/>
</dbReference>
<dbReference type="RefSeq" id="WP_013426151.1">
    <property type="nucleotide sequence ID" value="NC_014666.1"/>
</dbReference>
<proteinExistence type="predicted"/>
<reference evidence="4 5" key="1">
    <citation type="submission" date="2010-10" db="EMBL/GenBank/DDBJ databases">
        <title>Complete sequence of Frankia sp. EuI1c.</title>
        <authorList>
            <consortium name="US DOE Joint Genome Institute"/>
            <person name="Lucas S."/>
            <person name="Copeland A."/>
            <person name="Lapidus A."/>
            <person name="Cheng J.-F."/>
            <person name="Bruce D."/>
            <person name="Goodwin L."/>
            <person name="Pitluck S."/>
            <person name="Chertkov O."/>
            <person name="Detter J.C."/>
            <person name="Han C."/>
            <person name="Tapia R."/>
            <person name="Land M."/>
            <person name="Hauser L."/>
            <person name="Jeffries C."/>
            <person name="Kyrpides N."/>
            <person name="Ivanova N."/>
            <person name="Mikhailova N."/>
            <person name="Beauchemin N."/>
            <person name="Sen A."/>
            <person name="Sur S.A."/>
            <person name="Gtari M."/>
            <person name="Wall L."/>
            <person name="Tisa L."/>
            <person name="Woyke T."/>
        </authorList>
    </citation>
    <scope>NUCLEOTIDE SEQUENCE [LARGE SCALE GENOMIC DNA]</scope>
    <source>
        <strain evidence="5">DSM 45817 / CECT 9037 / EuI1c</strain>
    </source>
</reference>
<organism evidence="4 5">
    <name type="scientific">Pseudofrankia inefficax (strain DSM 45817 / CECT 9037 / DDB 130130 / EuI1c)</name>
    <name type="common">Frankia inefficax</name>
    <dbReference type="NCBI Taxonomy" id="298654"/>
    <lineage>
        <taxon>Bacteria</taxon>
        <taxon>Bacillati</taxon>
        <taxon>Actinomycetota</taxon>
        <taxon>Actinomycetes</taxon>
        <taxon>Frankiales</taxon>
        <taxon>Frankiaceae</taxon>
        <taxon>Pseudofrankia</taxon>
    </lineage>
</organism>
<dbReference type="OrthoDB" id="3218407at2"/>
<dbReference type="InterPro" id="IPR001633">
    <property type="entry name" value="EAL_dom"/>
</dbReference>
<dbReference type="InterPro" id="IPR043128">
    <property type="entry name" value="Rev_trsase/Diguanyl_cyclase"/>
</dbReference>
<dbReference type="PANTHER" id="PTHR44757:SF2">
    <property type="entry name" value="BIOFILM ARCHITECTURE MAINTENANCE PROTEIN MBAA"/>
    <property type="match status" value="1"/>
</dbReference>
<gene>
    <name evidence="4" type="ordered locus">FraEuI1c_5044</name>
</gene>
<dbReference type="PROSITE" id="PS50887">
    <property type="entry name" value="GGDEF"/>
    <property type="match status" value="1"/>
</dbReference>
<dbReference type="EMBL" id="CP002299">
    <property type="protein sequence ID" value="ADP83033.1"/>
    <property type="molecule type" value="Genomic_DNA"/>
</dbReference>
<dbReference type="InterPro" id="IPR029787">
    <property type="entry name" value="Nucleotide_cyclase"/>
</dbReference>
<evidence type="ECO:0000313" key="5">
    <source>
        <dbReference type="Proteomes" id="UP000002484"/>
    </source>
</evidence>
<dbReference type="InterPro" id="IPR000160">
    <property type="entry name" value="GGDEF_dom"/>
</dbReference>
<feature type="transmembrane region" description="Helical" evidence="1">
    <location>
        <begin position="76"/>
        <end position="97"/>
    </location>
</feature>
<dbReference type="Gene3D" id="3.20.20.450">
    <property type="entry name" value="EAL domain"/>
    <property type="match status" value="1"/>
</dbReference>
<dbReference type="InParanoid" id="E3J4B4"/>
<feature type="transmembrane region" description="Helical" evidence="1">
    <location>
        <begin position="293"/>
        <end position="312"/>
    </location>
</feature>
<dbReference type="AlphaFoldDB" id="E3J4B4"/>
<dbReference type="InterPro" id="IPR052155">
    <property type="entry name" value="Biofilm_reg_signaling"/>
</dbReference>
<feature type="transmembrane region" description="Helical" evidence="1">
    <location>
        <begin position="324"/>
        <end position="340"/>
    </location>
</feature>
<feature type="domain" description="EAL" evidence="2">
    <location>
        <begin position="534"/>
        <end position="793"/>
    </location>
</feature>
<feature type="transmembrane region" description="Helical" evidence="1">
    <location>
        <begin position="109"/>
        <end position="129"/>
    </location>
</feature>
<evidence type="ECO:0000259" key="2">
    <source>
        <dbReference type="PROSITE" id="PS50883"/>
    </source>
</evidence>
<feature type="transmembrane region" description="Helical" evidence="1">
    <location>
        <begin position="215"/>
        <end position="239"/>
    </location>
</feature>